<dbReference type="EMBL" id="BGZK01001248">
    <property type="protein sequence ID" value="GBP75420.1"/>
    <property type="molecule type" value="Genomic_DNA"/>
</dbReference>
<accession>A0A4C1YK35</accession>
<dbReference type="AlphaFoldDB" id="A0A4C1YK35"/>
<name>A0A4C1YK35_EUMVA</name>
<sequence>MHTKSIYNSVIFGVRSALGRSADESETATPKLTGTTNEIPRSRRIRTRTSNFSCWLRPVNESSGGPLPSPSRHRRSPLHRYSILSQEGSDTPATPMQ</sequence>
<keyword evidence="3" id="KW-1185">Reference proteome</keyword>
<reference evidence="2 3" key="1">
    <citation type="journal article" date="2019" name="Commun. Biol.">
        <title>The bagworm genome reveals a unique fibroin gene that provides high tensile strength.</title>
        <authorList>
            <person name="Kono N."/>
            <person name="Nakamura H."/>
            <person name="Ohtoshi R."/>
            <person name="Tomita M."/>
            <person name="Numata K."/>
            <person name="Arakawa K."/>
        </authorList>
    </citation>
    <scope>NUCLEOTIDE SEQUENCE [LARGE SCALE GENOMIC DNA]</scope>
</reference>
<dbReference type="Proteomes" id="UP000299102">
    <property type="component" value="Unassembled WGS sequence"/>
</dbReference>
<evidence type="ECO:0000256" key="1">
    <source>
        <dbReference type="SAM" id="MobiDB-lite"/>
    </source>
</evidence>
<feature type="compositionally biased region" description="Polar residues" evidence="1">
    <location>
        <begin position="27"/>
        <end position="38"/>
    </location>
</feature>
<evidence type="ECO:0000313" key="3">
    <source>
        <dbReference type="Proteomes" id="UP000299102"/>
    </source>
</evidence>
<protein>
    <submittedName>
        <fullName evidence="2">Uncharacterized protein</fullName>
    </submittedName>
</protein>
<evidence type="ECO:0000313" key="2">
    <source>
        <dbReference type="EMBL" id="GBP75420.1"/>
    </source>
</evidence>
<feature type="region of interest" description="Disordered" evidence="1">
    <location>
        <begin position="18"/>
        <end position="44"/>
    </location>
</feature>
<gene>
    <name evidence="2" type="ORF">EVAR_54513_1</name>
</gene>
<feature type="compositionally biased region" description="Polar residues" evidence="1">
    <location>
        <begin position="83"/>
        <end position="97"/>
    </location>
</feature>
<feature type="region of interest" description="Disordered" evidence="1">
    <location>
        <begin position="56"/>
        <end position="97"/>
    </location>
</feature>
<organism evidence="2 3">
    <name type="scientific">Eumeta variegata</name>
    <name type="common">Bagworm moth</name>
    <name type="synonym">Eumeta japonica</name>
    <dbReference type="NCBI Taxonomy" id="151549"/>
    <lineage>
        <taxon>Eukaryota</taxon>
        <taxon>Metazoa</taxon>
        <taxon>Ecdysozoa</taxon>
        <taxon>Arthropoda</taxon>
        <taxon>Hexapoda</taxon>
        <taxon>Insecta</taxon>
        <taxon>Pterygota</taxon>
        <taxon>Neoptera</taxon>
        <taxon>Endopterygota</taxon>
        <taxon>Lepidoptera</taxon>
        <taxon>Glossata</taxon>
        <taxon>Ditrysia</taxon>
        <taxon>Tineoidea</taxon>
        <taxon>Psychidae</taxon>
        <taxon>Oiketicinae</taxon>
        <taxon>Eumeta</taxon>
    </lineage>
</organism>
<proteinExistence type="predicted"/>
<comment type="caution">
    <text evidence="2">The sequence shown here is derived from an EMBL/GenBank/DDBJ whole genome shotgun (WGS) entry which is preliminary data.</text>
</comment>